<gene>
    <name evidence="1" type="ORF">DKX38_020835</name>
</gene>
<sequence length="144" mass="16011">MANWSDLQVPYLELFVNNFADLNFQLVPTDYSCTFSNLFAFSGLGIGLLLLDPPLYEVAVDSFCVFSKSFSYMVLSKGSDHRDSYVWLACPAPGRLLSWDILATKAAAVACSSRNSPFPMVLLEILCHKKCHHSYGKLKGCERG</sequence>
<dbReference type="AlphaFoldDB" id="A0A5N5K6G2"/>
<dbReference type="EMBL" id="VDCV01000014">
    <property type="protein sequence ID" value="KAB5526988.1"/>
    <property type="molecule type" value="Genomic_DNA"/>
</dbReference>
<evidence type="ECO:0000313" key="2">
    <source>
        <dbReference type="Proteomes" id="UP000326939"/>
    </source>
</evidence>
<keyword evidence="2" id="KW-1185">Reference proteome</keyword>
<reference evidence="2" key="1">
    <citation type="journal article" date="2019" name="Gigascience">
        <title>De novo genome assembly of the endangered Acer yangbiense, a plant species with extremely small populations endemic to Yunnan Province, China.</title>
        <authorList>
            <person name="Yang J."/>
            <person name="Wariss H.M."/>
            <person name="Tao L."/>
            <person name="Zhang R."/>
            <person name="Yun Q."/>
            <person name="Hollingsworth P."/>
            <person name="Dao Z."/>
            <person name="Luo G."/>
            <person name="Guo H."/>
            <person name="Ma Y."/>
            <person name="Sun W."/>
        </authorList>
    </citation>
    <scope>NUCLEOTIDE SEQUENCE [LARGE SCALE GENOMIC DNA]</scope>
    <source>
        <strain evidence="2">cv. br00</strain>
    </source>
</reference>
<evidence type="ECO:0000313" key="1">
    <source>
        <dbReference type="EMBL" id="KAB5526988.1"/>
    </source>
</evidence>
<protein>
    <submittedName>
        <fullName evidence="1">Uncharacterized protein</fullName>
    </submittedName>
</protein>
<proteinExistence type="predicted"/>
<comment type="caution">
    <text evidence="1">The sequence shown here is derived from an EMBL/GenBank/DDBJ whole genome shotgun (WGS) entry which is preliminary data.</text>
</comment>
<accession>A0A5N5K6G2</accession>
<organism evidence="1 2">
    <name type="scientific">Salix brachista</name>
    <dbReference type="NCBI Taxonomy" id="2182728"/>
    <lineage>
        <taxon>Eukaryota</taxon>
        <taxon>Viridiplantae</taxon>
        <taxon>Streptophyta</taxon>
        <taxon>Embryophyta</taxon>
        <taxon>Tracheophyta</taxon>
        <taxon>Spermatophyta</taxon>
        <taxon>Magnoliopsida</taxon>
        <taxon>eudicotyledons</taxon>
        <taxon>Gunneridae</taxon>
        <taxon>Pentapetalae</taxon>
        <taxon>rosids</taxon>
        <taxon>fabids</taxon>
        <taxon>Malpighiales</taxon>
        <taxon>Salicaceae</taxon>
        <taxon>Saliceae</taxon>
        <taxon>Salix</taxon>
    </lineage>
</organism>
<name>A0A5N5K6G2_9ROSI</name>
<dbReference type="Proteomes" id="UP000326939">
    <property type="component" value="Chromosome 14"/>
</dbReference>